<keyword evidence="2" id="KW-1185">Reference proteome</keyword>
<organism evidence="1 2">
    <name type="scientific">Pedobacter jamesrossensis</name>
    <dbReference type="NCBI Taxonomy" id="1908238"/>
    <lineage>
        <taxon>Bacteria</taxon>
        <taxon>Pseudomonadati</taxon>
        <taxon>Bacteroidota</taxon>
        <taxon>Sphingobacteriia</taxon>
        <taxon>Sphingobacteriales</taxon>
        <taxon>Sphingobacteriaceae</taxon>
        <taxon>Pedobacter</taxon>
    </lineage>
</organism>
<dbReference type="RefSeq" id="WP_378958910.1">
    <property type="nucleotide sequence ID" value="NZ_JBHRXC010000016.1"/>
</dbReference>
<comment type="caution">
    <text evidence="1">The sequence shown here is derived from an EMBL/GenBank/DDBJ whole genome shotgun (WGS) entry which is preliminary data.</text>
</comment>
<evidence type="ECO:0000313" key="1">
    <source>
        <dbReference type="EMBL" id="MFC4195606.1"/>
    </source>
</evidence>
<dbReference type="EMBL" id="JBHSBY010000016">
    <property type="protein sequence ID" value="MFC4195606.1"/>
    <property type="molecule type" value="Genomic_DNA"/>
</dbReference>
<evidence type="ECO:0000313" key="2">
    <source>
        <dbReference type="Proteomes" id="UP001595792"/>
    </source>
</evidence>
<reference evidence="2" key="1">
    <citation type="journal article" date="2019" name="Int. J. Syst. Evol. Microbiol.">
        <title>The Global Catalogue of Microorganisms (GCM) 10K type strain sequencing project: providing services to taxonomists for standard genome sequencing and annotation.</title>
        <authorList>
            <consortium name="The Broad Institute Genomics Platform"/>
            <consortium name="The Broad Institute Genome Sequencing Center for Infectious Disease"/>
            <person name="Wu L."/>
            <person name="Ma J."/>
        </authorList>
    </citation>
    <scope>NUCLEOTIDE SEQUENCE [LARGE SCALE GENOMIC DNA]</scope>
    <source>
        <strain evidence="2">CCM 8689</strain>
    </source>
</reference>
<name>A0ABV8NGB5_9SPHI</name>
<protein>
    <recommendedName>
        <fullName evidence="3">DKNYY family protein</fullName>
    </recommendedName>
</protein>
<evidence type="ECO:0008006" key="3">
    <source>
        <dbReference type="Google" id="ProtNLM"/>
    </source>
</evidence>
<accession>A0ABV8NGB5</accession>
<gene>
    <name evidence="1" type="ORF">ACFOUY_02705</name>
</gene>
<dbReference type="Proteomes" id="UP001595792">
    <property type="component" value="Unassembled WGS sequence"/>
</dbReference>
<sequence>MKELPMPYKGMKKLLVAMIITVIAILLFMDKCTTLNLTTADIFRQKSLNDTLSLMAKPQSKHYEIVPLFGDFPVLYDSLKNEFYVSNKQGLAKYDHLGNLMFADDLAHEKYTSVFFFANFTPFVFAEHGVYDFSGNKLIYHKFSEVLNAKNEITDQDFKNIFEKYYQTADLVMYDSDRNIESHKETEPMYFRINDKWVLLFAQKNETRFSHTGSNEMEADTIGQIDFKDFPAKFANKRLMVLKDQKRGIYSTKQVGEKIDDDYLKMYYTQILKEQKLDYQTTDEVKLIAYKKEKYYFTGGYLDLPDWIAPSFINNAYFKLSYRNENIFFKEKAVKYFSDSKSKDDLYLYELPNHLKSKSKIAFLHYALDLGGFADESEDGVDPIIKNAGLYIVKQKK</sequence>
<proteinExistence type="predicted"/>